<dbReference type="Pfam" id="PF00857">
    <property type="entry name" value="Isochorismatase"/>
    <property type="match status" value="1"/>
</dbReference>
<dbReference type="PANTHER" id="PTHR24321:SF13">
    <property type="entry name" value="2,3-DIHYDRO-2,3-DIHYDROXYBENZOATE DEHYDROGENASE"/>
    <property type="match status" value="1"/>
</dbReference>
<comment type="catalytic activity">
    <reaction evidence="9">
        <text>(2S,3S)-2,3-dihydroxy-2,3-dihydrobenzoate + NAD(+) = 2,3-dihydroxybenzoate + NADH + H(+)</text>
        <dbReference type="Rhea" id="RHEA:23824"/>
        <dbReference type="ChEBI" id="CHEBI:15378"/>
        <dbReference type="ChEBI" id="CHEBI:36654"/>
        <dbReference type="ChEBI" id="CHEBI:57540"/>
        <dbReference type="ChEBI" id="CHEBI:57945"/>
        <dbReference type="ChEBI" id="CHEBI:58764"/>
        <dbReference type="EC" id="1.3.1.28"/>
    </reaction>
</comment>
<dbReference type="FunFam" id="3.40.50.720:FF:000160">
    <property type="entry name" value="2,3-dihydro-2,3-dihydroxybenzoate dehydrogenase"/>
    <property type="match status" value="1"/>
</dbReference>
<dbReference type="Gene3D" id="1.10.1200.10">
    <property type="entry name" value="ACP-like"/>
    <property type="match status" value="1"/>
</dbReference>
<feature type="domain" description="Ketoreductase" evidence="12">
    <location>
        <begin position="292"/>
        <end position="463"/>
    </location>
</feature>
<evidence type="ECO:0000256" key="4">
    <source>
        <dbReference type="ARBA" id="ARBA00022553"/>
    </source>
</evidence>
<comment type="catalytic activity">
    <reaction evidence="8">
        <text>isochorismate + H2O = (2S,3S)-2,3-dihydroxy-2,3-dihydrobenzoate + pyruvate</text>
        <dbReference type="Rhea" id="RHEA:11112"/>
        <dbReference type="ChEBI" id="CHEBI:15361"/>
        <dbReference type="ChEBI" id="CHEBI:15377"/>
        <dbReference type="ChEBI" id="CHEBI:29780"/>
        <dbReference type="ChEBI" id="CHEBI:58764"/>
        <dbReference type="EC" id="3.3.2.1"/>
    </reaction>
</comment>
<keyword evidence="4" id="KW-0597">Phosphoprotein</keyword>
<sequence length="534" mass="58817">MAIPKLQAYALPESHDIPQNKVDWAFEPQRAALLIHDMQDYFVSFWGENCPMMEQVIANIAALRDYCKQHNIPVYYTAQPKEQSDEDRALLNDMWGPGLTRSPEQQKVVDRLTPDADDTVLVKWRYSAFHRSPLEQMLKESGRNQLIITGVYAHIGCMTTATDAFMRDIKPFMVADALADFSRDEHLMSLKYVAGRSGRVVMTEELLPAPIPASKAALREVILPLLDESDEPFDDDNLIDYGLDSVRMMALAARWRKVHGDIDFVMLAKKPDHRRLVEATLPRGEIMDFSGKNVWVTGAGKGIGYATALAFVEAGAKVTGFDQAFTQEQYPFATEVMDVADAAQVAQVCQRLLAETERLDALVNAAGILRMGATDQLSKEDWQQTFAVNVGGAFNLFQQTMNQFRRQRGGAIVTVASDAAHTPRIGMSAYGASKAALKSLALSVGLELAGSGVRCNVVSPGSTDTDMQRTLWVSDDAEEQRIRGFGEQFKLGIPLGKIARPQEIANTILFLASDLASHITLQDIVVDGGSTLGA</sequence>
<evidence type="ECO:0000256" key="8">
    <source>
        <dbReference type="ARBA" id="ARBA00048590"/>
    </source>
</evidence>
<reference evidence="13 14" key="1">
    <citation type="submission" date="2018-06" db="EMBL/GenBank/DDBJ databases">
        <authorList>
            <consortium name="Pathogen Informatics"/>
            <person name="Doyle S."/>
        </authorList>
    </citation>
    <scope>NUCLEOTIDE SEQUENCE [LARGE SCALE GENOMIC DNA]</scope>
    <source>
        <strain evidence="13 14">NCTC8500</strain>
    </source>
</reference>
<dbReference type="InterPro" id="IPR020904">
    <property type="entry name" value="Sc_DH/Rdtase_CS"/>
</dbReference>
<dbReference type="InterPro" id="IPR002347">
    <property type="entry name" value="SDR_fam"/>
</dbReference>
<dbReference type="Gene3D" id="3.40.50.720">
    <property type="entry name" value="NAD(P)-binding Rossmann-like Domain"/>
    <property type="match status" value="1"/>
</dbReference>
<evidence type="ECO:0000256" key="2">
    <source>
        <dbReference type="ARBA" id="ARBA00006484"/>
    </source>
</evidence>
<dbReference type="SUPFAM" id="SSF52499">
    <property type="entry name" value="Isochorismatase-like hydrolases"/>
    <property type="match status" value="1"/>
</dbReference>
<evidence type="ECO:0000256" key="1">
    <source>
        <dbReference type="ARBA" id="ARBA00004924"/>
    </source>
</evidence>
<evidence type="ECO:0000256" key="11">
    <source>
        <dbReference type="NCBIfam" id="TIGR04316"/>
    </source>
</evidence>
<evidence type="ECO:0000256" key="7">
    <source>
        <dbReference type="ARBA" id="ARBA00023027"/>
    </source>
</evidence>
<dbReference type="InterPro" id="IPR036736">
    <property type="entry name" value="ACP-like_sf"/>
</dbReference>
<keyword evidence="7" id="KW-0520">NAD</keyword>
<evidence type="ECO:0000256" key="5">
    <source>
        <dbReference type="ARBA" id="ARBA00022801"/>
    </source>
</evidence>
<protein>
    <recommendedName>
        <fullName evidence="10 11">2,3-dihydro-2,3-dihydroxybenzoate dehydrogenase</fullName>
        <ecNumber evidence="11">1.3.1.28</ecNumber>
    </recommendedName>
</protein>
<dbReference type="PROSITE" id="PS00061">
    <property type="entry name" value="ADH_SHORT"/>
    <property type="match status" value="1"/>
</dbReference>
<evidence type="ECO:0000259" key="12">
    <source>
        <dbReference type="SMART" id="SM00822"/>
    </source>
</evidence>
<dbReference type="InterPro" id="IPR036380">
    <property type="entry name" value="Isochorismatase-like_sf"/>
</dbReference>
<dbReference type="Gene3D" id="3.40.50.850">
    <property type="entry name" value="Isochorismatase-like"/>
    <property type="match status" value="1"/>
</dbReference>
<accession>A0A377DX70</accession>
<evidence type="ECO:0000256" key="10">
    <source>
        <dbReference type="ARBA" id="ARBA00067530"/>
    </source>
</evidence>
<keyword evidence="3" id="KW-0596">Phosphopantetheine</keyword>
<evidence type="ECO:0000256" key="9">
    <source>
        <dbReference type="ARBA" id="ARBA00052874"/>
    </source>
</evidence>
<dbReference type="PANTHER" id="PTHR24321">
    <property type="entry name" value="DEHYDROGENASES, SHORT CHAIN"/>
    <property type="match status" value="1"/>
</dbReference>
<dbReference type="Proteomes" id="UP000254429">
    <property type="component" value="Unassembled WGS sequence"/>
</dbReference>
<evidence type="ECO:0000256" key="3">
    <source>
        <dbReference type="ARBA" id="ARBA00022450"/>
    </source>
</evidence>
<dbReference type="AlphaFoldDB" id="A0A377DX70"/>
<gene>
    <name evidence="13" type="primary">entB</name>
    <name evidence="13" type="ORF">NCTC8500_04034</name>
</gene>
<dbReference type="PRINTS" id="PR00080">
    <property type="entry name" value="SDRFAMILY"/>
</dbReference>
<dbReference type="FunFam" id="3.40.50.850:FF:000002">
    <property type="entry name" value="Vibriobactin-specific isochorismatase"/>
    <property type="match status" value="1"/>
</dbReference>
<dbReference type="NCBIfam" id="TIGR04316">
    <property type="entry name" value="dhbA_paeA"/>
    <property type="match status" value="1"/>
</dbReference>
<evidence type="ECO:0000313" key="13">
    <source>
        <dbReference type="EMBL" id="STM40190.1"/>
    </source>
</evidence>
<comment type="pathway">
    <text evidence="1">Siderophore biosynthesis.</text>
</comment>
<dbReference type="PRINTS" id="PR01397">
    <property type="entry name" value="DHBDHDRGNASE"/>
</dbReference>
<dbReference type="InterPro" id="IPR057326">
    <property type="entry name" value="KR_dom"/>
</dbReference>
<keyword evidence="6" id="KW-0560">Oxidoreductase</keyword>
<keyword evidence="5 13" id="KW-0378">Hydrolase</keyword>
<dbReference type="CDD" id="cd05331">
    <property type="entry name" value="DH-DHB-DH_SDR_c"/>
    <property type="match status" value="1"/>
</dbReference>
<dbReference type="InterPro" id="IPR009081">
    <property type="entry name" value="PP-bd_ACP"/>
</dbReference>
<proteinExistence type="inferred from homology"/>
<dbReference type="GO" id="GO:0008667">
    <property type="term" value="F:2,3-dihydro-2,3-dihydroxybenzoate dehydrogenase activity"/>
    <property type="evidence" value="ECO:0007669"/>
    <property type="project" value="UniProtKB-UniRule"/>
</dbReference>
<evidence type="ECO:0000256" key="6">
    <source>
        <dbReference type="ARBA" id="ARBA00023002"/>
    </source>
</evidence>
<dbReference type="InterPro" id="IPR036291">
    <property type="entry name" value="NAD(P)-bd_dom_sf"/>
</dbReference>
<name>A0A377DX70_ECOLX</name>
<dbReference type="SUPFAM" id="SSF47336">
    <property type="entry name" value="ACP-like"/>
    <property type="match status" value="1"/>
</dbReference>
<dbReference type="EMBL" id="UGFG01000001">
    <property type="protein sequence ID" value="STM40190.1"/>
    <property type="molecule type" value="Genomic_DNA"/>
</dbReference>
<dbReference type="Pfam" id="PF00550">
    <property type="entry name" value="PP-binding"/>
    <property type="match status" value="1"/>
</dbReference>
<dbReference type="EC" id="1.3.1.28" evidence="11"/>
<dbReference type="CDD" id="cd01013">
    <property type="entry name" value="isochorismatase"/>
    <property type="match status" value="1"/>
</dbReference>
<dbReference type="SMART" id="SM00822">
    <property type="entry name" value="PKS_KR"/>
    <property type="match status" value="1"/>
</dbReference>
<evidence type="ECO:0000313" key="14">
    <source>
        <dbReference type="Proteomes" id="UP000254429"/>
    </source>
</evidence>
<dbReference type="GO" id="GO:0008908">
    <property type="term" value="F:isochorismatase activity"/>
    <property type="evidence" value="ECO:0007669"/>
    <property type="project" value="UniProtKB-EC"/>
</dbReference>
<organism evidence="13 14">
    <name type="scientific">Escherichia coli</name>
    <dbReference type="NCBI Taxonomy" id="562"/>
    <lineage>
        <taxon>Bacteria</taxon>
        <taxon>Pseudomonadati</taxon>
        <taxon>Pseudomonadota</taxon>
        <taxon>Gammaproteobacteria</taxon>
        <taxon>Enterobacterales</taxon>
        <taxon>Enterobacteriaceae</taxon>
        <taxon>Escherichia</taxon>
    </lineage>
</organism>
<dbReference type="Pfam" id="PF13561">
    <property type="entry name" value="adh_short_C2"/>
    <property type="match status" value="1"/>
</dbReference>
<dbReference type="NCBIfam" id="NF006074">
    <property type="entry name" value="PRK08220.1"/>
    <property type="match status" value="1"/>
</dbReference>
<comment type="similarity">
    <text evidence="2">Belongs to the short-chain dehydrogenases/reductases (SDR) family.</text>
</comment>
<dbReference type="GO" id="GO:0019290">
    <property type="term" value="P:siderophore biosynthetic process"/>
    <property type="evidence" value="ECO:0007669"/>
    <property type="project" value="InterPro"/>
</dbReference>
<dbReference type="InterPro" id="IPR003560">
    <property type="entry name" value="DHB_DH"/>
</dbReference>
<dbReference type="InterPro" id="IPR000868">
    <property type="entry name" value="Isochorismatase-like_dom"/>
</dbReference>
<dbReference type="SUPFAM" id="SSF51735">
    <property type="entry name" value="NAD(P)-binding Rossmann-fold domains"/>
    <property type="match status" value="1"/>
</dbReference>